<gene>
    <name evidence="1" type="ORF">HMPREF6485_2428</name>
</gene>
<reference evidence="1 2" key="1">
    <citation type="submission" date="2010-10" db="EMBL/GenBank/DDBJ databases">
        <authorList>
            <person name="Muzny D."/>
            <person name="Qin X."/>
            <person name="Deng J."/>
            <person name="Jiang H."/>
            <person name="Liu Y."/>
            <person name="Qu J."/>
            <person name="Song X.-Z."/>
            <person name="Zhang L."/>
            <person name="Thornton R."/>
            <person name="Coyle M."/>
            <person name="Francisco L."/>
            <person name="Jackson L."/>
            <person name="Javaid M."/>
            <person name="Korchina V."/>
            <person name="Kovar C."/>
            <person name="Mata R."/>
            <person name="Mathew T."/>
            <person name="Ngo R."/>
            <person name="Nguyen L."/>
            <person name="Nguyen N."/>
            <person name="Okwuonu G."/>
            <person name="Ongeri F."/>
            <person name="Pham C."/>
            <person name="Simmons D."/>
            <person name="Wilczek-Boney K."/>
            <person name="Hale W."/>
            <person name="Jakkamsetti A."/>
            <person name="Pham P."/>
            <person name="Ruth R."/>
            <person name="San Lucas F."/>
            <person name="Warren J."/>
            <person name="Zhang J."/>
            <person name="Zhao Z."/>
            <person name="Zhou C."/>
            <person name="Zhu D."/>
            <person name="Lee S."/>
            <person name="Bess C."/>
            <person name="Blankenburg K."/>
            <person name="Forbes L."/>
            <person name="Fu Q."/>
            <person name="Gubbala S."/>
            <person name="Hirani K."/>
            <person name="Jayaseelan J.C."/>
            <person name="Lara F."/>
            <person name="Munidasa M."/>
            <person name="Palculict T."/>
            <person name="Patil S."/>
            <person name="Pu L.-L."/>
            <person name="Saada N."/>
            <person name="Tang L."/>
            <person name="Weissenberger G."/>
            <person name="Zhu Y."/>
            <person name="Hemphill L."/>
            <person name="Shang Y."/>
            <person name="Youmans B."/>
            <person name="Ayvaz T."/>
            <person name="Ross M."/>
            <person name="Santibanez J."/>
            <person name="Aqrawi P."/>
            <person name="Gross S."/>
            <person name="Joshi V."/>
            <person name="Fowler G."/>
            <person name="Nazareth L."/>
            <person name="Reid J."/>
            <person name="Worley K."/>
            <person name="Petrosino J."/>
            <person name="Highlander S."/>
            <person name="Gibbs R."/>
        </authorList>
    </citation>
    <scope>NUCLEOTIDE SEQUENCE [LARGE SCALE GENOMIC DNA]</scope>
    <source>
        <strain evidence="1 2">ATCC 33574</strain>
    </source>
</reference>
<evidence type="ECO:0000313" key="1">
    <source>
        <dbReference type="EMBL" id="EFU29560.1"/>
    </source>
</evidence>
<comment type="caution">
    <text evidence="1">The sequence shown here is derived from an EMBL/GenBank/DDBJ whole genome shotgun (WGS) entry which is preliminary data.</text>
</comment>
<accession>E6K9Z2</accession>
<sequence>MSLFGLSACDIRNGQPIRAQMRDFGGICKVLTISRLNFTNTKPESKTGLKKPKRACKRAAVAMQLRPFCLSGVALSHIRRTRIGKSADFFGYFKPASHAG</sequence>
<dbReference type="EMBL" id="AEPD01000043">
    <property type="protein sequence ID" value="EFU29560.1"/>
    <property type="molecule type" value="Genomic_DNA"/>
</dbReference>
<dbReference type="HOGENOM" id="CLU_2303409_0_0_10"/>
<organism evidence="1 2">
    <name type="scientific">Segatella buccae ATCC 33574</name>
    <dbReference type="NCBI Taxonomy" id="873513"/>
    <lineage>
        <taxon>Bacteria</taxon>
        <taxon>Pseudomonadati</taxon>
        <taxon>Bacteroidota</taxon>
        <taxon>Bacteroidia</taxon>
        <taxon>Bacteroidales</taxon>
        <taxon>Prevotellaceae</taxon>
        <taxon>Segatella</taxon>
    </lineage>
</organism>
<dbReference type="Proteomes" id="UP000003112">
    <property type="component" value="Unassembled WGS sequence"/>
</dbReference>
<dbReference type="STRING" id="873513.HMPREF6485_2428"/>
<evidence type="ECO:0000313" key="2">
    <source>
        <dbReference type="Proteomes" id="UP000003112"/>
    </source>
</evidence>
<dbReference type="AlphaFoldDB" id="E6K9Z2"/>
<name>E6K9Z2_9BACT</name>
<proteinExistence type="predicted"/>
<keyword evidence="2" id="KW-1185">Reference proteome</keyword>
<protein>
    <submittedName>
        <fullName evidence="1">Uncharacterized protein</fullName>
    </submittedName>
</protein>